<evidence type="ECO:0000259" key="1">
    <source>
        <dbReference type="PROSITE" id="PS50181"/>
    </source>
</evidence>
<dbReference type="CDD" id="cd22157">
    <property type="entry name" value="F-box_AtFBW1-like"/>
    <property type="match status" value="1"/>
</dbReference>
<dbReference type="Proteomes" id="UP000593562">
    <property type="component" value="Unassembled WGS sequence"/>
</dbReference>
<dbReference type="PANTHER" id="PTHR31672:SF13">
    <property type="entry name" value="F-BOX PROTEIN CPR30-LIKE"/>
    <property type="match status" value="1"/>
</dbReference>
<dbReference type="Pfam" id="PF00646">
    <property type="entry name" value="F-box"/>
    <property type="match status" value="1"/>
</dbReference>
<comment type="caution">
    <text evidence="2">The sequence shown here is derived from an EMBL/GenBank/DDBJ whole genome shotgun (WGS) entry which is preliminary data.</text>
</comment>
<dbReference type="SUPFAM" id="SSF81383">
    <property type="entry name" value="F-box domain"/>
    <property type="match status" value="1"/>
</dbReference>
<dbReference type="InterPro" id="IPR001810">
    <property type="entry name" value="F-box_dom"/>
</dbReference>
<dbReference type="InParanoid" id="A0A7J7DQV2"/>
<feature type="domain" description="F-box" evidence="1">
    <location>
        <begin position="1"/>
        <end position="46"/>
    </location>
</feature>
<accession>A0A7J7DQV2</accession>
<dbReference type="InterPro" id="IPR050796">
    <property type="entry name" value="SCF_F-box_component"/>
</dbReference>
<reference evidence="2 3" key="1">
    <citation type="journal article" date="2020" name="Nat. Commun.">
        <title>Genome of Tripterygium wilfordii and identification of cytochrome P450 involved in triptolide biosynthesis.</title>
        <authorList>
            <person name="Tu L."/>
            <person name="Su P."/>
            <person name="Zhang Z."/>
            <person name="Gao L."/>
            <person name="Wang J."/>
            <person name="Hu T."/>
            <person name="Zhou J."/>
            <person name="Zhang Y."/>
            <person name="Zhao Y."/>
            <person name="Liu Y."/>
            <person name="Song Y."/>
            <person name="Tong Y."/>
            <person name="Lu Y."/>
            <person name="Yang J."/>
            <person name="Xu C."/>
            <person name="Jia M."/>
            <person name="Peters R.J."/>
            <person name="Huang L."/>
            <person name="Gao W."/>
        </authorList>
    </citation>
    <scope>NUCLEOTIDE SEQUENCE [LARGE SCALE GENOMIC DNA]</scope>
    <source>
        <strain evidence="3">cv. XIE 37</strain>
        <tissue evidence="2">Leaf</tissue>
    </source>
</reference>
<protein>
    <recommendedName>
        <fullName evidence="1">F-box domain-containing protein</fullName>
    </recommendedName>
</protein>
<dbReference type="PANTHER" id="PTHR31672">
    <property type="entry name" value="BNACNNG10540D PROTEIN"/>
    <property type="match status" value="1"/>
</dbReference>
<dbReference type="PROSITE" id="PS50181">
    <property type="entry name" value="FBOX"/>
    <property type="match status" value="1"/>
</dbReference>
<keyword evidence="3" id="KW-1185">Reference proteome</keyword>
<name>A0A7J7DQV2_TRIWF</name>
<proteinExistence type="predicted"/>
<dbReference type="Gene3D" id="1.20.1280.50">
    <property type="match status" value="1"/>
</dbReference>
<dbReference type="InterPro" id="IPR017451">
    <property type="entry name" value="F-box-assoc_interact_dom"/>
</dbReference>
<gene>
    <name evidence="2" type="ORF">HS088_TW04G00441</name>
</gene>
<dbReference type="NCBIfam" id="TIGR01640">
    <property type="entry name" value="F_box_assoc_1"/>
    <property type="match status" value="1"/>
</dbReference>
<dbReference type="InterPro" id="IPR036047">
    <property type="entry name" value="F-box-like_dom_sf"/>
</dbReference>
<dbReference type="SMART" id="SM00256">
    <property type="entry name" value="FBOX"/>
    <property type="match status" value="1"/>
</dbReference>
<sequence>MSLELPQEIISEILTRLSVKPLLRFRCVSKSWCATIDSPDFISRHVKRSIETTTNHQLILEEWDFETRGYQSNLYSASIDERLDIFLKGLSKPLMHQSEDLFSNSCNGLIFLYNAYEAVALWNPFTRRCRKIPAEPFKTPSAKLVTPDWLSAFGFGYDSLHDDYRVVRILRFDPKDCWQAHEVSVYSLRTNTWRSVQGFPLVGYIFLSAYSEFASGASHWLVYKPISDLDEKDRYVIAAFDFVKEEFYELPLPKYTEEFEQDFLIVLQGCLCVLSCNYAQDATQVTLYMMKQYGLRDSWDKLYIFKQGDLPYEFEHAMPLIYSQRSDKLLLQVVCKEGFRSLVWYDLQEKKSSKVDICNKQSSFTVLVCLESLVRLGEDDHFDGAHESVSNDASSCSRNEE</sequence>
<evidence type="ECO:0000313" key="3">
    <source>
        <dbReference type="Proteomes" id="UP000593562"/>
    </source>
</evidence>
<organism evidence="2 3">
    <name type="scientific">Tripterygium wilfordii</name>
    <name type="common">Thunder God vine</name>
    <dbReference type="NCBI Taxonomy" id="458696"/>
    <lineage>
        <taxon>Eukaryota</taxon>
        <taxon>Viridiplantae</taxon>
        <taxon>Streptophyta</taxon>
        <taxon>Embryophyta</taxon>
        <taxon>Tracheophyta</taxon>
        <taxon>Spermatophyta</taxon>
        <taxon>Magnoliopsida</taxon>
        <taxon>eudicotyledons</taxon>
        <taxon>Gunneridae</taxon>
        <taxon>Pentapetalae</taxon>
        <taxon>rosids</taxon>
        <taxon>fabids</taxon>
        <taxon>Celastrales</taxon>
        <taxon>Celastraceae</taxon>
        <taxon>Tripterygium</taxon>
    </lineage>
</organism>
<dbReference type="Pfam" id="PF07734">
    <property type="entry name" value="FBA_1"/>
    <property type="match status" value="1"/>
</dbReference>
<dbReference type="EMBL" id="JAAARO010000004">
    <property type="protein sequence ID" value="KAF5748486.1"/>
    <property type="molecule type" value="Genomic_DNA"/>
</dbReference>
<dbReference type="InterPro" id="IPR006527">
    <property type="entry name" value="F-box-assoc_dom_typ1"/>
</dbReference>
<dbReference type="AlphaFoldDB" id="A0A7J7DQV2"/>
<evidence type="ECO:0000313" key="2">
    <source>
        <dbReference type="EMBL" id="KAF5748486.1"/>
    </source>
</evidence>